<comment type="function">
    <text evidence="9">Part of the tripartite ATP-independent periplasmic (TRAP) transport system.</text>
</comment>
<evidence type="ECO:0000256" key="2">
    <source>
        <dbReference type="ARBA" id="ARBA00022448"/>
    </source>
</evidence>
<comment type="caution">
    <text evidence="11">The sequence shown here is derived from an EMBL/GenBank/DDBJ whole genome shotgun (WGS) entry which is preliminary data.</text>
</comment>
<dbReference type="AlphaFoldDB" id="A0A916RWV2"/>
<keyword evidence="3" id="KW-1003">Cell membrane</keyword>
<dbReference type="EMBL" id="BMIF01000010">
    <property type="protein sequence ID" value="GGA74638.1"/>
    <property type="molecule type" value="Genomic_DNA"/>
</dbReference>
<proteinExistence type="inferred from homology"/>
<evidence type="ECO:0000256" key="8">
    <source>
        <dbReference type="ARBA" id="ARBA00038436"/>
    </source>
</evidence>
<evidence type="ECO:0000313" key="12">
    <source>
        <dbReference type="Proteomes" id="UP000636264"/>
    </source>
</evidence>
<keyword evidence="4 9" id="KW-0997">Cell inner membrane</keyword>
<evidence type="ECO:0000256" key="4">
    <source>
        <dbReference type="ARBA" id="ARBA00022519"/>
    </source>
</evidence>
<comment type="subunit">
    <text evidence="9">The complex comprises the extracytoplasmic solute receptor protein and the two transmembrane proteins.</text>
</comment>
<evidence type="ECO:0000256" key="6">
    <source>
        <dbReference type="ARBA" id="ARBA00022989"/>
    </source>
</evidence>
<evidence type="ECO:0000256" key="9">
    <source>
        <dbReference type="RuleBase" id="RU369079"/>
    </source>
</evidence>
<keyword evidence="5 9" id="KW-0812">Transmembrane</keyword>
<evidence type="ECO:0000256" key="7">
    <source>
        <dbReference type="ARBA" id="ARBA00023136"/>
    </source>
</evidence>
<keyword evidence="2 9" id="KW-0813">Transport</keyword>
<name>A0A916RWV2_9HYPH</name>
<evidence type="ECO:0000256" key="5">
    <source>
        <dbReference type="ARBA" id="ARBA00022692"/>
    </source>
</evidence>
<organism evidence="11 12">
    <name type="scientific">Nitratireductor aestuarii</name>
    <dbReference type="NCBI Taxonomy" id="1735103"/>
    <lineage>
        <taxon>Bacteria</taxon>
        <taxon>Pseudomonadati</taxon>
        <taxon>Pseudomonadota</taxon>
        <taxon>Alphaproteobacteria</taxon>
        <taxon>Hyphomicrobiales</taxon>
        <taxon>Phyllobacteriaceae</taxon>
        <taxon>Nitratireductor</taxon>
    </lineage>
</organism>
<dbReference type="InterPro" id="IPR007387">
    <property type="entry name" value="TRAP_DctQ"/>
</dbReference>
<evidence type="ECO:0000259" key="10">
    <source>
        <dbReference type="Pfam" id="PF04290"/>
    </source>
</evidence>
<dbReference type="PANTHER" id="PTHR35011">
    <property type="entry name" value="2,3-DIKETO-L-GULONATE TRAP TRANSPORTER SMALL PERMEASE PROTEIN YIAM"/>
    <property type="match status" value="1"/>
</dbReference>
<evidence type="ECO:0000256" key="1">
    <source>
        <dbReference type="ARBA" id="ARBA00004429"/>
    </source>
</evidence>
<feature type="transmembrane region" description="Helical" evidence="9">
    <location>
        <begin position="21"/>
        <end position="39"/>
    </location>
</feature>
<feature type="transmembrane region" description="Helical" evidence="9">
    <location>
        <begin position="101"/>
        <end position="118"/>
    </location>
</feature>
<dbReference type="RefSeq" id="WP_188721992.1">
    <property type="nucleotide sequence ID" value="NZ_BMIF01000010.1"/>
</dbReference>
<dbReference type="GO" id="GO:0022857">
    <property type="term" value="F:transmembrane transporter activity"/>
    <property type="evidence" value="ECO:0007669"/>
    <property type="project" value="UniProtKB-UniRule"/>
</dbReference>
<dbReference type="Pfam" id="PF04290">
    <property type="entry name" value="DctQ"/>
    <property type="match status" value="1"/>
</dbReference>
<dbReference type="GO" id="GO:0005886">
    <property type="term" value="C:plasma membrane"/>
    <property type="evidence" value="ECO:0007669"/>
    <property type="project" value="UniProtKB-SubCell"/>
</dbReference>
<evidence type="ECO:0000256" key="3">
    <source>
        <dbReference type="ARBA" id="ARBA00022475"/>
    </source>
</evidence>
<dbReference type="PANTHER" id="PTHR35011:SF10">
    <property type="entry name" value="TRAP TRANSPORTER SMALL PERMEASE PROTEIN"/>
    <property type="match status" value="1"/>
</dbReference>
<comment type="similarity">
    <text evidence="8 9">Belongs to the TRAP transporter small permease family.</text>
</comment>
<reference evidence="11" key="1">
    <citation type="journal article" date="2014" name="Int. J. Syst. Evol. Microbiol.">
        <title>Complete genome sequence of Corynebacterium casei LMG S-19264T (=DSM 44701T), isolated from a smear-ripened cheese.</title>
        <authorList>
            <consortium name="US DOE Joint Genome Institute (JGI-PGF)"/>
            <person name="Walter F."/>
            <person name="Albersmeier A."/>
            <person name="Kalinowski J."/>
            <person name="Ruckert C."/>
        </authorList>
    </citation>
    <scope>NUCLEOTIDE SEQUENCE</scope>
    <source>
        <strain evidence="11">CGMCC 1.15320</strain>
    </source>
</reference>
<evidence type="ECO:0000313" key="11">
    <source>
        <dbReference type="EMBL" id="GGA74638.1"/>
    </source>
</evidence>
<dbReference type="GO" id="GO:0015740">
    <property type="term" value="P:C4-dicarboxylate transport"/>
    <property type="evidence" value="ECO:0007669"/>
    <property type="project" value="TreeGrafter"/>
</dbReference>
<gene>
    <name evidence="11" type="ORF">GCM10011385_30830</name>
</gene>
<reference evidence="11" key="2">
    <citation type="submission" date="2020-09" db="EMBL/GenBank/DDBJ databases">
        <authorList>
            <person name="Sun Q."/>
            <person name="Zhou Y."/>
        </authorList>
    </citation>
    <scope>NUCLEOTIDE SEQUENCE</scope>
    <source>
        <strain evidence="11">CGMCC 1.15320</strain>
    </source>
</reference>
<dbReference type="Proteomes" id="UP000636264">
    <property type="component" value="Unassembled WGS sequence"/>
</dbReference>
<keyword evidence="7 9" id="KW-0472">Membrane</keyword>
<feature type="transmembrane region" description="Helical" evidence="9">
    <location>
        <begin position="145"/>
        <end position="163"/>
    </location>
</feature>
<sequence length="179" mass="20223">MGTPVVQKDELPGVVRATSSLLMIAGSVGMAAMMLHICIDVFSRFLFGAHIVGTLEYVTYFYMVVVVFLPLGRVQEERGHVFVEVISQLFTQRANVWIDRFAQCFTFVYTAFIGYWGWQETMRSFTRNEVVTILQSDLPLWPTRLLVPVGLAAMCVVILAQLAQSFRSGRLPPRETVTH</sequence>
<dbReference type="InterPro" id="IPR055348">
    <property type="entry name" value="DctQ"/>
</dbReference>
<accession>A0A916RWV2</accession>
<protein>
    <recommendedName>
        <fullName evidence="9">TRAP transporter small permease protein</fullName>
    </recommendedName>
</protein>
<feature type="domain" description="Tripartite ATP-independent periplasmic transporters DctQ component" evidence="10">
    <location>
        <begin position="33"/>
        <end position="167"/>
    </location>
</feature>
<keyword evidence="6 9" id="KW-1133">Transmembrane helix</keyword>
<comment type="subcellular location">
    <subcellularLocation>
        <location evidence="1 9">Cell inner membrane</location>
        <topology evidence="1 9">Multi-pass membrane protein</topology>
    </subcellularLocation>
</comment>
<keyword evidence="12" id="KW-1185">Reference proteome</keyword>
<feature type="transmembrane region" description="Helical" evidence="9">
    <location>
        <begin position="45"/>
        <end position="69"/>
    </location>
</feature>